<dbReference type="Proteomes" id="UP000484015">
    <property type="component" value="Unassembled WGS sequence"/>
</dbReference>
<feature type="compositionally biased region" description="Low complexity" evidence="1">
    <location>
        <begin position="142"/>
        <end position="166"/>
    </location>
</feature>
<protein>
    <submittedName>
        <fullName evidence="3">Conjugal transfer protein TraB</fullName>
    </submittedName>
</protein>
<feature type="compositionally biased region" description="Pro residues" evidence="1">
    <location>
        <begin position="173"/>
        <end position="182"/>
    </location>
</feature>
<dbReference type="CDD" id="cd16430">
    <property type="entry name" value="TraB"/>
    <property type="match status" value="1"/>
</dbReference>
<evidence type="ECO:0000256" key="1">
    <source>
        <dbReference type="SAM" id="MobiDB-lite"/>
    </source>
</evidence>
<dbReference type="RefSeq" id="WP_155439129.1">
    <property type="nucleotide sequence ID" value="NZ_WNLA01000006.1"/>
</dbReference>
<keyword evidence="2" id="KW-1133">Transmembrane helix</keyword>
<accession>A0A6L6Q001</accession>
<dbReference type="OrthoDB" id="15544at2"/>
<keyword evidence="2" id="KW-0812">Transmembrane</keyword>
<evidence type="ECO:0000313" key="4">
    <source>
        <dbReference type="Proteomes" id="UP000484015"/>
    </source>
</evidence>
<keyword evidence="2" id="KW-0472">Membrane</keyword>
<comment type="caution">
    <text evidence="3">The sequence shown here is derived from an EMBL/GenBank/DDBJ whole genome shotgun (WGS) entry which is preliminary data.</text>
</comment>
<feature type="compositionally biased region" description="Basic and acidic residues" evidence="1">
    <location>
        <begin position="51"/>
        <end position="66"/>
    </location>
</feature>
<dbReference type="InterPro" id="IPR005498">
    <property type="entry name" value="T4SS_VirB10/TraB/TrbI"/>
</dbReference>
<evidence type="ECO:0000313" key="3">
    <source>
        <dbReference type="EMBL" id="MTW02734.1"/>
    </source>
</evidence>
<organism evidence="3 4">
    <name type="scientific">Pseudoduganella ginsengisoli</name>
    <dbReference type="NCBI Taxonomy" id="1462440"/>
    <lineage>
        <taxon>Bacteria</taxon>
        <taxon>Pseudomonadati</taxon>
        <taxon>Pseudomonadota</taxon>
        <taxon>Betaproteobacteria</taxon>
        <taxon>Burkholderiales</taxon>
        <taxon>Oxalobacteraceae</taxon>
        <taxon>Telluria group</taxon>
        <taxon>Pseudoduganella</taxon>
    </lineage>
</organism>
<feature type="region of interest" description="Disordered" evidence="1">
    <location>
        <begin position="46"/>
        <end position="69"/>
    </location>
</feature>
<evidence type="ECO:0000256" key="2">
    <source>
        <dbReference type="SAM" id="Phobius"/>
    </source>
</evidence>
<dbReference type="Pfam" id="PF03743">
    <property type="entry name" value="TrbI"/>
    <property type="match status" value="1"/>
</dbReference>
<feature type="region of interest" description="Disordered" evidence="1">
    <location>
        <begin position="119"/>
        <end position="192"/>
    </location>
</feature>
<keyword evidence="4" id="KW-1185">Reference proteome</keyword>
<name>A0A6L6Q001_9BURK</name>
<gene>
    <name evidence="3" type="ORF">GM668_11635</name>
</gene>
<feature type="compositionally biased region" description="Basic and acidic residues" evidence="1">
    <location>
        <begin position="119"/>
        <end position="130"/>
    </location>
</feature>
<proteinExistence type="predicted"/>
<dbReference type="EMBL" id="WNLA01000006">
    <property type="protein sequence ID" value="MTW02734.1"/>
    <property type="molecule type" value="Genomic_DNA"/>
</dbReference>
<feature type="region of interest" description="Disordered" evidence="1">
    <location>
        <begin position="205"/>
        <end position="233"/>
    </location>
</feature>
<reference evidence="3 4" key="1">
    <citation type="submission" date="2019-11" db="EMBL/GenBank/DDBJ databases">
        <title>Type strains purchased from KCTC, JCM and DSMZ.</title>
        <authorList>
            <person name="Lu H."/>
        </authorList>
    </citation>
    <scope>NUCLEOTIDE SEQUENCE [LARGE SCALE GENOMIC DNA]</scope>
    <source>
        <strain evidence="3 4">KCTC 42409</strain>
    </source>
</reference>
<sequence length="449" mass="47656">MKLQEKWRKLTSRLAPRQQQFLMAAGILTGGVGIFWLVLALSASGTPRAAPRPDRAKEKTVVKPEQEGITPLRVDPVDQWVGTAGKALAQYKVDKETQERINAERKAGEQSLMERLAEVERRQQEPRQDDSPVPPVSMAQERAPAVARSPVVPQAAQAARVPVSPSDMQGFPPGTPASPLPAPGMGTAPQAEQPPALTRVNLAAPGAAAKAAKGEDGSDGGSEGGQDDDGTLETYLPVGFIRGELLTGLMAPTGGQAQADPLPVQIRLLDNAILPNHYRADVKECFVIASGYGRVSDSRAYMRTVNLTCIRPGGVPLEVKIEGNVLGEDGILGVRGQLITMQGQMLANALRASIVGGIGQGFAQAGSTFTATPFGTLATNQEGLGDRMQRGIAGGFGRSLDNLANYYIKLAEATFPVIEVGAKREVHIILTKGVKLPRLPREARHAVDD</sequence>
<dbReference type="AlphaFoldDB" id="A0A6L6Q001"/>
<feature type="transmembrane region" description="Helical" evidence="2">
    <location>
        <begin position="21"/>
        <end position="43"/>
    </location>
</feature>